<evidence type="ECO:0000313" key="2">
    <source>
        <dbReference type="Proteomes" id="UP001162480"/>
    </source>
</evidence>
<dbReference type="EMBL" id="OX597816">
    <property type="protein sequence ID" value="CAI9719644.1"/>
    <property type="molecule type" value="Genomic_DNA"/>
</dbReference>
<protein>
    <submittedName>
        <fullName evidence="1">Uncharacterized protein</fullName>
    </submittedName>
</protein>
<sequence length="120" mass="14371">MTLVGNAHIMHKIQQKIIYAIKLLRVQCIVLNIWVYNDQTTFAEIRYYIEHKNILLKQLRNLEQEEIRRESSATGERKMFRECKLNAVNRFQAINTRVIPEVMLSNWKLNDIKNLEIKTK</sequence>
<reference evidence="1" key="1">
    <citation type="submission" date="2023-08" db="EMBL/GenBank/DDBJ databases">
        <authorList>
            <person name="Alioto T."/>
            <person name="Alioto T."/>
            <person name="Gomez Garrido J."/>
        </authorList>
    </citation>
    <scope>NUCLEOTIDE SEQUENCE</scope>
</reference>
<accession>A0AA36F045</accession>
<dbReference type="Proteomes" id="UP001162480">
    <property type="component" value="Chromosome 3"/>
</dbReference>
<gene>
    <name evidence="1" type="ORF">OCTVUL_1B024892</name>
</gene>
<keyword evidence="2" id="KW-1185">Reference proteome</keyword>
<evidence type="ECO:0000313" key="1">
    <source>
        <dbReference type="EMBL" id="CAI9719644.1"/>
    </source>
</evidence>
<organism evidence="1 2">
    <name type="scientific">Octopus vulgaris</name>
    <name type="common">Common octopus</name>
    <dbReference type="NCBI Taxonomy" id="6645"/>
    <lineage>
        <taxon>Eukaryota</taxon>
        <taxon>Metazoa</taxon>
        <taxon>Spiralia</taxon>
        <taxon>Lophotrochozoa</taxon>
        <taxon>Mollusca</taxon>
        <taxon>Cephalopoda</taxon>
        <taxon>Coleoidea</taxon>
        <taxon>Octopodiformes</taxon>
        <taxon>Octopoda</taxon>
        <taxon>Incirrata</taxon>
        <taxon>Octopodidae</taxon>
        <taxon>Octopus</taxon>
    </lineage>
</organism>
<proteinExistence type="predicted"/>
<name>A0AA36F045_OCTVU</name>
<dbReference type="AlphaFoldDB" id="A0AA36F045"/>